<evidence type="ECO:0000256" key="1">
    <source>
        <dbReference type="SAM" id="MobiDB-lite"/>
    </source>
</evidence>
<protein>
    <submittedName>
        <fullName evidence="2">Uncharacterized protein</fullName>
    </submittedName>
</protein>
<organism evidence="2 3">
    <name type="scientific">Mycena rosella</name>
    <name type="common">Pink bonnet</name>
    <name type="synonym">Agaricus rosellus</name>
    <dbReference type="NCBI Taxonomy" id="1033263"/>
    <lineage>
        <taxon>Eukaryota</taxon>
        <taxon>Fungi</taxon>
        <taxon>Dikarya</taxon>
        <taxon>Basidiomycota</taxon>
        <taxon>Agaricomycotina</taxon>
        <taxon>Agaricomycetes</taxon>
        <taxon>Agaricomycetidae</taxon>
        <taxon>Agaricales</taxon>
        <taxon>Marasmiineae</taxon>
        <taxon>Mycenaceae</taxon>
        <taxon>Mycena</taxon>
    </lineage>
</organism>
<name>A0AAD7DXM3_MYCRO</name>
<feature type="compositionally biased region" description="Low complexity" evidence="1">
    <location>
        <begin position="47"/>
        <end position="84"/>
    </location>
</feature>
<dbReference type="EMBL" id="JARKIE010000019">
    <property type="protein sequence ID" value="KAJ7700672.1"/>
    <property type="molecule type" value="Genomic_DNA"/>
</dbReference>
<proteinExistence type="predicted"/>
<evidence type="ECO:0000313" key="3">
    <source>
        <dbReference type="Proteomes" id="UP001221757"/>
    </source>
</evidence>
<feature type="compositionally biased region" description="Pro residues" evidence="1">
    <location>
        <begin position="106"/>
        <end position="115"/>
    </location>
</feature>
<feature type="compositionally biased region" description="Basic and acidic residues" evidence="1">
    <location>
        <begin position="17"/>
        <end position="36"/>
    </location>
</feature>
<accession>A0AAD7DXM3</accession>
<feature type="non-terminal residue" evidence="2">
    <location>
        <position position="268"/>
    </location>
</feature>
<sequence length="268" mass="28858">RWREARKRPPPSTLEEFMSKAERERVLDKAYGHRNSDSTGSMGSMGPLLADAPAAASRASRALSSPCCRPTRGATTRTTSSTPAFKPAPHRTPAPLPHPTCGSPSRRPPPSPPRSGPTTSPPRRRPPPPPPPPSPCTPSAPRPRACTPSTSRPPRRPELPPETPPLERGNTRAVAELLKSRAKRVSDAPQRSMTRTSRIERADSIREAPSPSPSPSPSSFSPSSFYGTTDSAAFTDTLEYYSHPTDPGDDDAMSVSSYDTVRPTKSAR</sequence>
<feature type="compositionally biased region" description="Basic and acidic residues" evidence="1">
    <location>
        <begin position="197"/>
        <end position="206"/>
    </location>
</feature>
<comment type="caution">
    <text evidence="2">The sequence shown here is derived from an EMBL/GenBank/DDBJ whole genome shotgun (WGS) entry which is preliminary data.</text>
</comment>
<evidence type="ECO:0000313" key="2">
    <source>
        <dbReference type="EMBL" id="KAJ7700672.1"/>
    </source>
</evidence>
<gene>
    <name evidence="2" type="ORF">B0H17DRAFT_1046323</name>
</gene>
<reference evidence="2" key="1">
    <citation type="submission" date="2023-03" db="EMBL/GenBank/DDBJ databases">
        <title>Massive genome expansion in bonnet fungi (Mycena s.s.) driven by repeated elements and novel gene families across ecological guilds.</title>
        <authorList>
            <consortium name="Lawrence Berkeley National Laboratory"/>
            <person name="Harder C.B."/>
            <person name="Miyauchi S."/>
            <person name="Viragh M."/>
            <person name="Kuo A."/>
            <person name="Thoen E."/>
            <person name="Andreopoulos B."/>
            <person name="Lu D."/>
            <person name="Skrede I."/>
            <person name="Drula E."/>
            <person name="Henrissat B."/>
            <person name="Morin E."/>
            <person name="Kohler A."/>
            <person name="Barry K."/>
            <person name="LaButti K."/>
            <person name="Morin E."/>
            <person name="Salamov A."/>
            <person name="Lipzen A."/>
            <person name="Mereny Z."/>
            <person name="Hegedus B."/>
            <person name="Baldrian P."/>
            <person name="Stursova M."/>
            <person name="Weitz H."/>
            <person name="Taylor A."/>
            <person name="Grigoriev I.V."/>
            <person name="Nagy L.G."/>
            <person name="Martin F."/>
            <person name="Kauserud H."/>
        </authorList>
    </citation>
    <scope>NUCLEOTIDE SEQUENCE</scope>
    <source>
        <strain evidence="2">CBHHK067</strain>
    </source>
</reference>
<dbReference type="PRINTS" id="PR01217">
    <property type="entry name" value="PRICHEXTENSN"/>
</dbReference>
<feature type="region of interest" description="Disordered" evidence="1">
    <location>
        <begin position="1"/>
        <end position="268"/>
    </location>
</feature>
<keyword evidence="3" id="KW-1185">Reference proteome</keyword>
<feature type="compositionally biased region" description="Pro residues" evidence="1">
    <location>
        <begin position="127"/>
        <end position="141"/>
    </location>
</feature>
<dbReference type="Proteomes" id="UP001221757">
    <property type="component" value="Unassembled WGS sequence"/>
</dbReference>
<dbReference type="AlphaFoldDB" id="A0AAD7DXM3"/>
<feature type="compositionally biased region" description="Low complexity" evidence="1">
    <location>
        <begin position="142"/>
        <end position="152"/>
    </location>
</feature>